<evidence type="ECO:0000313" key="1">
    <source>
        <dbReference type="EMBL" id="GMT12474.1"/>
    </source>
</evidence>
<name>A0AAV5V3K9_9BILA</name>
<proteinExistence type="predicted"/>
<feature type="non-terminal residue" evidence="1">
    <location>
        <position position="1"/>
    </location>
</feature>
<accession>A0AAV5V3K9</accession>
<dbReference type="Proteomes" id="UP001432322">
    <property type="component" value="Unassembled WGS sequence"/>
</dbReference>
<sequence length="273" mass="31994">YAVSDHSTMTEFKVDHNGNETKDESWKTDEWAEWGDTAMIGGKYDVESHDSGLGDDVSNEEASIYHDVSQLKWKRRKGRTYRRRKLAYSRRCEREYNERFGKYDPTQIAWHPDFMPADYDETVLREGTIPGNWLTEAWMRGYIDDNIDHKLFTMREENKTFYPAVQKPKREIGYELLEWMPPIALGRVRANSASEEDHKKIPALDFAHEVVARGLRRSKSVNWLDEGVTPGVELLDEEEKYKDEGDMDFFLQIVECESQDELDMAAISFCYTF</sequence>
<keyword evidence="2" id="KW-1185">Reference proteome</keyword>
<reference evidence="1" key="1">
    <citation type="submission" date="2023-10" db="EMBL/GenBank/DDBJ databases">
        <title>Genome assembly of Pristionchus species.</title>
        <authorList>
            <person name="Yoshida K."/>
            <person name="Sommer R.J."/>
        </authorList>
    </citation>
    <scope>NUCLEOTIDE SEQUENCE</scope>
    <source>
        <strain evidence="1">RS5133</strain>
    </source>
</reference>
<comment type="caution">
    <text evidence="1">The sequence shown here is derived from an EMBL/GenBank/DDBJ whole genome shotgun (WGS) entry which is preliminary data.</text>
</comment>
<dbReference type="EMBL" id="BTSY01000001">
    <property type="protein sequence ID" value="GMT12474.1"/>
    <property type="molecule type" value="Genomic_DNA"/>
</dbReference>
<dbReference type="AlphaFoldDB" id="A0AAV5V3K9"/>
<organism evidence="1 2">
    <name type="scientific">Pristionchus fissidentatus</name>
    <dbReference type="NCBI Taxonomy" id="1538716"/>
    <lineage>
        <taxon>Eukaryota</taxon>
        <taxon>Metazoa</taxon>
        <taxon>Ecdysozoa</taxon>
        <taxon>Nematoda</taxon>
        <taxon>Chromadorea</taxon>
        <taxon>Rhabditida</taxon>
        <taxon>Rhabditina</taxon>
        <taxon>Diplogasteromorpha</taxon>
        <taxon>Diplogasteroidea</taxon>
        <taxon>Neodiplogasteridae</taxon>
        <taxon>Pristionchus</taxon>
    </lineage>
</organism>
<gene>
    <name evidence="1" type="ORF">PFISCL1PPCAC_3771</name>
</gene>
<protein>
    <submittedName>
        <fullName evidence="1">Uncharacterized protein</fullName>
    </submittedName>
</protein>
<evidence type="ECO:0000313" key="2">
    <source>
        <dbReference type="Proteomes" id="UP001432322"/>
    </source>
</evidence>